<dbReference type="PANTHER" id="PTHR33705:SF2">
    <property type="entry name" value="PHOSPHOCARRIER PROTEIN NPR"/>
    <property type="match status" value="1"/>
</dbReference>
<dbReference type="GO" id="GO:0005737">
    <property type="term" value="C:cytoplasm"/>
    <property type="evidence" value="ECO:0007669"/>
    <property type="project" value="UniProtKB-SubCell"/>
</dbReference>
<dbReference type="Gene3D" id="3.30.1340.10">
    <property type="entry name" value="HPr-like"/>
    <property type="match status" value="1"/>
</dbReference>
<comment type="subcellular location">
    <subcellularLocation>
        <location evidence="1">Cytoplasm</location>
    </subcellularLocation>
</comment>
<dbReference type="InterPro" id="IPR050399">
    <property type="entry name" value="HPr"/>
</dbReference>
<dbReference type="EMBL" id="BARS01002200">
    <property type="protein sequence ID" value="GAF82699.1"/>
    <property type="molecule type" value="Genomic_DNA"/>
</dbReference>
<evidence type="ECO:0000256" key="2">
    <source>
        <dbReference type="ARBA" id="ARBA00022490"/>
    </source>
</evidence>
<dbReference type="NCBIfam" id="TIGR01003">
    <property type="entry name" value="PTS_HPr_family"/>
    <property type="match status" value="1"/>
</dbReference>
<dbReference type="AlphaFoldDB" id="X0SNQ0"/>
<dbReference type="PROSITE" id="PS51350">
    <property type="entry name" value="PTS_HPR_DOM"/>
    <property type="match status" value="1"/>
</dbReference>
<organism evidence="5">
    <name type="scientific">marine sediment metagenome</name>
    <dbReference type="NCBI Taxonomy" id="412755"/>
    <lineage>
        <taxon>unclassified sequences</taxon>
        <taxon>metagenomes</taxon>
        <taxon>ecological metagenomes</taxon>
    </lineage>
</organism>
<feature type="domain" description="HPr" evidence="4">
    <location>
        <begin position="2"/>
        <end position="89"/>
    </location>
</feature>
<protein>
    <recommendedName>
        <fullName evidence="4">HPr domain-containing protein</fullName>
    </recommendedName>
</protein>
<reference evidence="5" key="1">
    <citation type="journal article" date="2014" name="Front. Microbiol.">
        <title>High frequency of phylogenetically diverse reductive dehalogenase-homologous genes in deep subseafloor sedimentary metagenomes.</title>
        <authorList>
            <person name="Kawai M."/>
            <person name="Futagami T."/>
            <person name="Toyoda A."/>
            <person name="Takaki Y."/>
            <person name="Nishi S."/>
            <person name="Hori S."/>
            <person name="Arai W."/>
            <person name="Tsubouchi T."/>
            <person name="Morono Y."/>
            <person name="Uchiyama I."/>
            <person name="Ito T."/>
            <person name="Fujiyama A."/>
            <person name="Inagaki F."/>
            <person name="Takami H."/>
        </authorList>
    </citation>
    <scope>NUCLEOTIDE SEQUENCE</scope>
    <source>
        <strain evidence="5">Expedition CK06-06</strain>
    </source>
</reference>
<evidence type="ECO:0000256" key="1">
    <source>
        <dbReference type="ARBA" id="ARBA00004496"/>
    </source>
</evidence>
<dbReference type="SUPFAM" id="SSF55594">
    <property type="entry name" value="HPr-like"/>
    <property type="match status" value="1"/>
</dbReference>
<sequence>MVCETEVEIKNADGLHMRPAMQFVDLASQFECEVKVSNPQLTVDGKSIMQMTMLAATQGTKLRITAKGRDAEQAVAALSDLLEQKLVEKPTSE</sequence>
<evidence type="ECO:0000256" key="3">
    <source>
        <dbReference type="ARBA" id="ARBA00022683"/>
    </source>
</evidence>
<evidence type="ECO:0000313" key="5">
    <source>
        <dbReference type="EMBL" id="GAF82699.1"/>
    </source>
</evidence>
<evidence type="ECO:0000259" key="4">
    <source>
        <dbReference type="PROSITE" id="PS51350"/>
    </source>
</evidence>
<dbReference type="PANTHER" id="PTHR33705">
    <property type="entry name" value="PHOSPHOCARRIER PROTEIN HPR"/>
    <property type="match status" value="1"/>
</dbReference>
<keyword evidence="3" id="KW-0598">Phosphotransferase system</keyword>
<dbReference type="PRINTS" id="PR00107">
    <property type="entry name" value="PHOSPHOCPHPR"/>
</dbReference>
<dbReference type="InterPro" id="IPR000032">
    <property type="entry name" value="HPr-like"/>
</dbReference>
<dbReference type="CDD" id="cd00367">
    <property type="entry name" value="PTS-HPr_like"/>
    <property type="match status" value="1"/>
</dbReference>
<name>X0SNQ0_9ZZZZ</name>
<gene>
    <name evidence="5" type="ORF">S01H1_04137</name>
</gene>
<keyword evidence="2" id="KW-0963">Cytoplasm</keyword>
<dbReference type="Pfam" id="PF00381">
    <property type="entry name" value="PTS-HPr"/>
    <property type="match status" value="1"/>
</dbReference>
<comment type="caution">
    <text evidence="5">The sequence shown here is derived from an EMBL/GenBank/DDBJ whole genome shotgun (WGS) entry which is preliminary data.</text>
</comment>
<accession>X0SNQ0</accession>
<proteinExistence type="predicted"/>
<dbReference type="GO" id="GO:0009401">
    <property type="term" value="P:phosphoenolpyruvate-dependent sugar phosphotransferase system"/>
    <property type="evidence" value="ECO:0007669"/>
    <property type="project" value="UniProtKB-KW"/>
</dbReference>
<dbReference type="InterPro" id="IPR035895">
    <property type="entry name" value="HPr-like_sf"/>
</dbReference>